<dbReference type="CDD" id="cd07109">
    <property type="entry name" value="ALDH_AAS00426"/>
    <property type="match status" value="1"/>
</dbReference>
<dbReference type="STRING" id="134601.AFA91_09815"/>
<sequence length="483" mass="50638">MTSSISTNAFIHGTSVETPERFVVHNPSDGSVLAEVSQCTSEHVDAAVESARLTFEGTWSSTTAAERGALLRDVAHSLRANGDRFALLESQDTGKPLKQARADTATAARYFEFYGSIAETLEGATIPSTRDVVASTVREPFGVTGHITAWNYPIQIAARSVAPALAAGNTCVLKPAENAPLSSILLAEVAVEAGLPEGAFNVIPGLGTEAGAALAGNPGIDHLAFTGSQAVGAEVMALAARNIVPVSLELGGKSPNVVFADANLDKALPYIVNSVIQNAGQTCSAGSRLLVHESIHEELVSMILDRFAAVTVGPGPDDFDLGPLISARQLDRVATYVEEADAIGKVRTPREFGRRDLPPGGHYFPPTLVDDVDPSARIAQEEVFGPVLAVSSFRTTDEAIAMANATDYGLIAAVWTRDVGRAHAVAAAIRAGQVFINSYGAGGGVELPFGGYKRSGFGREKGRAGLEEYSQLKTITVRLDAND</sequence>
<dbReference type="InterPro" id="IPR016162">
    <property type="entry name" value="Ald_DH_N"/>
</dbReference>
<evidence type="ECO:0000256" key="1">
    <source>
        <dbReference type="ARBA" id="ARBA00009986"/>
    </source>
</evidence>
<evidence type="ECO:0000259" key="5">
    <source>
        <dbReference type="Pfam" id="PF00171"/>
    </source>
</evidence>
<keyword evidence="2 4" id="KW-0560">Oxidoreductase</keyword>
<gene>
    <name evidence="6" type="ORF">AFA91_09815</name>
</gene>
<dbReference type="RefSeq" id="WP_049744541.1">
    <property type="nucleotide sequence ID" value="NZ_CP012150.1"/>
</dbReference>
<organism evidence="6 7">
    <name type="scientific">Mycolicibacterium goodii</name>
    <name type="common">Mycobacterium goodii</name>
    <dbReference type="NCBI Taxonomy" id="134601"/>
    <lineage>
        <taxon>Bacteria</taxon>
        <taxon>Bacillati</taxon>
        <taxon>Actinomycetota</taxon>
        <taxon>Actinomycetes</taxon>
        <taxon>Mycobacteriales</taxon>
        <taxon>Mycobacteriaceae</taxon>
        <taxon>Mycolicibacterium</taxon>
    </lineage>
</organism>
<dbReference type="PROSITE" id="PS00687">
    <property type="entry name" value="ALDEHYDE_DEHYDR_GLU"/>
    <property type="match status" value="1"/>
</dbReference>
<dbReference type="InterPro" id="IPR016161">
    <property type="entry name" value="Ald_DH/histidinol_DH"/>
</dbReference>
<dbReference type="PANTHER" id="PTHR11699">
    <property type="entry name" value="ALDEHYDE DEHYDROGENASE-RELATED"/>
    <property type="match status" value="1"/>
</dbReference>
<dbReference type="Proteomes" id="UP000062255">
    <property type="component" value="Chromosome"/>
</dbReference>
<dbReference type="InterPro" id="IPR015590">
    <property type="entry name" value="Aldehyde_DH_dom"/>
</dbReference>
<dbReference type="InterPro" id="IPR029510">
    <property type="entry name" value="Ald_DH_CS_GLU"/>
</dbReference>
<evidence type="ECO:0000313" key="6">
    <source>
        <dbReference type="EMBL" id="AKS32114.1"/>
    </source>
</evidence>
<dbReference type="SUPFAM" id="SSF53720">
    <property type="entry name" value="ALDH-like"/>
    <property type="match status" value="1"/>
</dbReference>
<comment type="similarity">
    <text evidence="1 4">Belongs to the aldehyde dehydrogenase family.</text>
</comment>
<dbReference type="PATRIC" id="fig|134601.6.peg.2045"/>
<dbReference type="GO" id="GO:0016620">
    <property type="term" value="F:oxidoreductase activity, acting on the aldehyde or oxo group of donors, NAD or NADP as acceptor"/>
    <property type="evidence" value="ECO:0007669"/>
    <property type="project" value="InterPro"/>
</dbReference>
<dbReference type="EMBL" id="CP012150">
    <property type="protein sequence ID" value="AKS32114.1"/>
    <property type="molecule type" value="Genomic_DNA"/>
</dbReference>
<dbReference type="OrthoDB" id="6882680at2"/>
<proteinExistence type="inferred from homology"/>
<dbReference type="AlphaFoldDB" id="A0A0K0X3U2"/>
<dbReference type="InterPro" id="IPR016163">
    <property type="entry name" value="Ald_DH_C"/>
</dbReference>
<dbReference type="Gene3D" id="3.40.309.10">
    <property type="entry name" value="Aldehyde Dehydrogenase, Chain A, domain 2"/>
    <property type="match status" value="1"/>
</dbReference>
<dbReference type="KEGG" id="mgo:AFA91_09815"/>
<protein>
    <submittedName>
        <fullName evidence="6">Aldehyde dehydrogenase</fullName>
    </submittedName>
</protein>
<evidence type="ECO:0000313" key="7">
    <source>
        <dbReference type="Proteomes" id="UP000062255"/>
    </source>
</evidence>
<feature type="active site" evidence="3">
    <location>
        <position position="249"/>
    </location>
</feature>
<evidence type="ECO:0000256" key="2">
    <source>
        <dbReference type="ARBA" id="ARBA00023002"/>
    </source>
</evidence>
<evidence type="ECO:0000256" key="3">
    <source>
        <dbReference type="PROSITE-ProRule" id="PRU10007"/>
    </source>
</evidence>
<feature type="domain" description="Aldehyde dehydrogenase" evidence="5">
    <location>
        <begin position="20"/>
        <end position="475"/>
    </location>
</feature>
<dbReference type="Pfam" id="PF00171">
    <property type="entry name" value="Aldedh"/>
    <property type="match status" value="1"/>
</dbReference>
<evidence type="ECO:0000256" key="4">
    <source>
        <dbReference type="RuleBase" id="RU003345"/>
    </source>
</evidence>
<name>A0A0K0X3U2_MYCGD</name>
<accession>A0A0K0X3U2</accession>
<dbReference type="FunFam" id="3.40.309.10:FF:000012">
    <property type="entry name" value="Betaine aldehyde dehydrogenase"/>
    <property type="match status" value="1"/>
</dbReference>
<reference evidence="6 7" key="1">
    <citation type="submission" date="2015-07" db="EMBL/GenBank/DDBJ databases">
        <title>Complete genome sequence of Mycobacterium goodii X7B, a facultative thermophilic biodesulfurizing bacterium.</title>
        <authorList>
            <person name="Yu B."/>
            <person name="Li F."/>
            <person name="Xu P."/>
        </authorList>
    </citation>
    <scope>NUCLEOTIDE SEQUENCE [LARGE SCALE GENOMIC DNA]</scope>
    <source>
        <strain evidence="6 7">X7B</strain>
    </source>
</reference>
<dbReference type="FunFam" id="3.40.605.10:FF:000007">
    <property type="entry name" value="NAD/NADP-dependent betaine aldehyde dehydrogenase"/>
    <property type="match status" value="1"/>
</dbReference>
<dbReference type="Gene3D" id="3.40.605.10">
    <property type="entry name" value="Aldehyde Dehydrogenase, Chain A, domain 1"/>
    <property type="match status" value="1"/>
</dbReference>